<accession>A0A2V3VSE8</accession>
<dbReference type="InterPro" id="IPR025466">
    <property type="entry name" value="DUF4317"/>
</dbReference>
<comment type="caution">
    <text evidence="1">The sequence shown here is derived from an EMBL/GenBank/DDBJ whole genome shotgun (WGS) entry which is preliminary data.</text>
</comment>
<protein>
    <submittedName>
        <fullName evidence="1">Uncharacterized protein DUF4317</fullName>
    </submittedName>
</protein>
<dbReference type="Pfam" id="PF14199">
    <property type="entry name" value="DUF4317"/>
    <property type="match status" value="1"/>
</dbReference>
<dbReference type="AlphaFoldDB" id="A0A2V3VSE8"/>
<evidence type="ECO:0000313" key="1">
    <source>
        <dbReference type="EMBL" id="PXW84822.1"/>
    </source>
</evidence>
<name>A0A2V3VSE8_9BACI</name>
<evidence type="ECO:0000313" key="2">
    <source>
        <dbReference type="Proteomes" id="UP000247978"/>
    </source>
</evidence>
<keyword evidence="2" id="KW-1185">Reference proteome</keyword>
<dbReference type="OrthoDB" id="1642058at2"/>
<dbReference type="EMBL" id="QJJQ01000013">
    <property type="protein sequence ID" value="PXW84822.1"/>
    <property type="molecule type" value="Genomic_DNA"/>
</dbReference>
<dbReference type="Proteomes" id="UP000247978">
    <property type="component" value="Unassembled WGS sequence"/>
</dbReference>
<reference evidence="1 2" key="1">
    <citation type="submission" date="2018-05" db="EMBL/GenBank/DDBJ databases">
        <title>Genomic Encyclopedia of Type Strains, Phase IV (KMG-IV): sequencing the most valuable type-strain genomes for metagenomic binning, comparative biology and taxonomic classification.</title>
        <authorList>
            <person name="Goeker M."/>
        </authorList>
    </citation>
    <scope>NUCLEOTIDE SEQUENCE [LARGE SCALE GENOMIC DNA]</scope>
    <source>
        <strain evidence="1 2">DSM 28556</strain>
    </source>
</reference>
<organism evidence="1 2">
    <name type="scientific">Pseudogracilibacillus auburnensis</name>
    <dbReference type="NCBI Taxonomy" id="1494959"/>
    <lineage>
        <taxon>Bacteria</taxon>
        <taxon>Bacillati</taxon>
        <taxon>Bacillota</taxon>
        <taxon>Bacilli</taxon>
        <taxon>Bacillales</taxon>
        <taxon>Bacillaceae</taxon>
        <taxon>Pseudogracilibacillus</taxon>
    </lineage>
</organism>
<dbReference type="RefSeq" id="WP_110396501.1">
    <property type="nucleotide sequence ID" value="NZ_JADIJL010000016.1"/>
</dbReference>
<proteinExistence type="predicted"/>
<sequence length="391" mass="45562">MNKKDIAAIRRQFKLDNDLLKINDIFNVYIPKESSDIYHQESQPFAMLDREQQELFMTNFKKVLTGKLDVKLFEVKFKRDTEENSQLILHESLKTKDVEEWKAHMLRIVEKMVNDDVQYEKDMVVTFIRGEYFNSTKRFSEESEINDRDEVYTNPFILCSLNRTEEPKKSLVFDYIEREFRSNIMVDPIINLTSPVGGFLFPSITDDAADVNRVLYATGKANQPDFHFIENVLSGEDIITAQEDKAVFEEIVKDVVGDEVDTHTLANVYEEINRMIDEEEEEEESPTLNYREVERVLKVSGVEDVETEKVEEAFQKIIDDEKYELKASNIVPNYTAKSIKIETPVAKVSISPEGLKYIKRVNYNGKRCLLIEVEEDTMIEGFKLIPQAELR</sequence>
<gene>
    <name evidence="1" type="ORF">DFR56_11366</name>
</gene>